<feature type="domain" description="Ig-like" evidence="14">
    <location>
        <begin position="13"/>
        <end position="115"/>
    </location>
</feature>
<dbReference type="GO" id="GO:0001817">
    <property type="term" value="P:regulation of cytokine production"/>
    <property type="evidence" value="ECO:0007669"/>
    <property type="project" value="TreeGrafter"/>
</dbReference>
<dbReference type="AlphaFoldDB" id="A0A484C6N6"/>
<dbReference type="GO" id="GO:0050863">
    <property type="term" value="P:regulation of T cell activation"/>
    <property type="evidence" value="ECO:0007669"/>
    <property type="project" value="UniProtKB-ARBA"/>
</dbReference>
<evidence type="ECO:0000256" key="11">
    <source>
        <dbReference type="SAM" id="MobiDB-lite"/>
    </source>
</evidence>
<evidence type="ECO:0000313" key="15">
    <source>
        <dbReference type="EMBL" id="TDG99396.1"/>
    </source>
</evidence>
<dbReference type="InterPro" id="IPR053896">
    <property type="entry name" value="BTN3A2-like_Ig-C"/>
</dbReference>
<dbReference type="GO" id="GO:1903037">
    <property type="term" value="P:regulation of leukocyte cell-cell adhesion"/>
    <property type="evidence" value="ECO:0007669"/>
    <property type="project" value="UniProtKB-ARBA"/>
</dbReference>
<evidence type="ECO:0000256" key="2">
    <source>
        <dbReference type="ARBA" id="ARBA00022692"/>
    </source>
</evidence>
<keyword evidence="8" id="KW-0393">Immunoglobulin domain</keyword>
<dbReference type="InterPro" id="IPR036179">
    <property type="entry name" value="Ig-like_dom_sf"/>
</dbReference>
<keyword evidence="4 12" id="KW-1133">Transmembrane helix</keyword>
<evidence type="ECO:0000259" key="14">
    <source>
        <dbReference type="PROSITE" id="PS50835"/>
    </source>
</evidence>
<proteinExistence type="inferred from homology"/>
<evidence type="ECO:0000256" key="10">
    <source>
        <dbReference type="SAM" id="Coils"/>
    </source>
</evidence>
<evidence type="ECO:0000313" key="16">
    <source>
        <dbReference type="Proteomes" id="UP000295070"/>
    </source>
</evidence>
<dbReference type="InterPro" id="IPR003599">
    <property type="entry name" value="Ig_sub"/>
</dbReference>
<dbReference type="SMART" id="SM00406">
    <property type="entry name" value="IGv"/>
    <property type="match status" value="1"/>
</dbReference>
<dbReference type="Gene3D" id="2.60.40.10">
    <property type="entry name" value="Immunoglobulins"/>
    <property type="match status" value="2"/>
</dbReference>
<keyword evidence="2 12" id="KW-0812">Transmembrane</keyword>
<dbReference type="Proteomes" id="UP000295070">
    <property type="component" value="Chromosome 19"/>
</dbReference>
<dbReference type="EMBL" id="SCKG01000019">
    <property type="protein sequence ID" value="TDG99396.1"/>
    <property type="molecule type" value="Genomic_DNA"/>
</dbReference>
<dbReference type="SUPFAM" id="SSF48726">
    <property type="entry name" value="Immunoglobulin"/>
    <property type="match status" value="2"/>
</dbReference>
<keyword evidence="7" id="KW-0325">Glycoprotein</keyword>
<dbReference type="SMART" id="SM00409">
    <property type="entry name" value="IG"/>
    <property type="match status" value="2"/>
</dbReference>
<dbReference type="InterPro" id="IPR013106">
    <property type="entry name" value="Ig_V-set"/>
</dbReference>
<dbReference type="Pfam" id="PF07686">
    <property type="entry name" value="V-set"/>
    <property type="match status" value="1"/>
</dbReference>
<comment type="subcellular location">
    <subcellularLocation>
        <location evidence="1">Membrane</location>
    </subcellularLocation>
</comment>
<comment type="similarity">
    <text evidence="9">Belongs to the SKINT family.</text>
</comment>
<accession>A0A484C6N6</accession>
<feature type="region of interest" description="Disordered" evidence="11">
    <location>
        <begin position="411"/>
        <end position="462"/>
    </location>
</feature>
<organism evidence="15 16">
    <name type="scientific">Perca flavescens</name>
    <name type="common">American yellow perch</name>
    <name type="synonym">Morone flavescens</name>
    <dbReference type="NCBI Taxonomy" id="8167"/>
    <lineage>
        <taxon>Eukaryota</taxon>
        <taxon>Metazoa</taxon>
        <taxon>Chordata</taxon>
        <taxon>Craniata</taxon>
        <taxon>Vertebrata</taxon>
        <taxon>Euteleostomi</taxon>
        <taxon>Actinopterygii</taxon>
        <taxon>Neopterygii</taxon>
        <taxon>Teleostei</taxon>
        <taxon>Neoteleostei</taxon>
        <taxon>Acanthomorphata</taxon>
        <taxon>Eupercaria</taxon>
        <taxon>Perciformes</taxon>
        <taxon>Percoidei</taxon>
        <taxon>Percidae</taxon>
        <taxon>Percinae</taxon>
        <taxon>Perca</taxon>
    </lineage>
</organism>
<evidence type="ECO:0000256" key="4">
    <source>
        <dbReference type="ARBA" id="ARBA00022989"/>
    </source>
</evidence>
<evidence type="ECO:0000256" key="6">
    <source>
        <dbReference type="ARBA" id="ARBA00023157"/>
    </source>
</evidence>
<dbReference type="FunFam" id="2.60.40.10:FF:000142">
    <property type="entry name" value="V-set domain-containing T-cell activation inhibitor 1"/>
    <property type="match status" value="1"/>
</dbReference>
<dbReference type="PANTHER" id="PTHR24100:SF151">
    <property type="entry name" value="ICOS LIGAND"/>
    <property type="match status" value="1"/>
</dbReference>
<keyword evidence="10" id="KW-0175">Coiled coil</keyword>
<evidence type="ECO:0000256" key="1">
    <source>
        <dbReference type="ARBA" id="ARBA00004370"/>
    </source>
</evidence>
<dbReference type="Pfam" id="PF22705">
    <property type="entry name" value="C2-set_3"/>
    <property type="match status" value="1"/>
</dbReference>
<keyword evidence="6" id="KW-1015">Disulfide bond</keyword>
<dbReference type="InterPro" id="IPR013783">
    <property type="entry name" value="Ig-like_fold"/>
</dbReference>
<dbReference type="GO" id="GO:0042110">
    <property type="term" value="P:T cell activation"/>
    <property type="evidence" value="ECO:0007669"/>
    <property type="project" value="UniProtKB-ARBA"/>
</dbReference>
<keyword evidence="5 12" id="KW-0472">Membrane</keyword>
<protein>
    <recommendedName>
        <fullName evidence="14">Ig-like domain-containing protein</fullName>
    </recommendedName>
</protein>
<name>A0A484C6N6_PERFV</name>
<evidence type="ECO:0000256" key="7">
    <source>
        <dbReference type="ARBA" id="ARBA00023180"/>
    </source>
</evidence>
<evidence type="ECO:0000256" key="12">
    <source>
        <dbReference type="SAM" id="Phobius"/>
    </source>
</evidence>
<reference evidence="15 16" key="1">
    <citation type="submission" date="2019-01" db="EMBL/GenBank/DDBJ databases">
        <title>A chromosome-scale genome assembly of the yellow perch, Perca flavescens.</title>
        <authorList>
            <person name="Feron R."/>
            <person name="Morvezen R."/>
            <person name="Bestin A."/>
            <person name="Haffray P."/>
            <person name="Klopp C."/>
            <person name="Zahm M."/>
            <person name="Cabau C."/>
            <person name="Roques C."/>
            <person name="Donnadieu C."/>
            <person name="Bouchez O."/>
            <person name="Christie M."/>
            <person name="Larson W."/>
            <person name="Guiguen Y."/>
        </authorList>
    </citation>
    <scope>NUCLEOTIDE SEQUENCE [LARGE SCALE GENOMIC DNA]</scope>
    <source>
        <strain evidence="15">YP-PL-M2</strain>
        <tissue evidence="15">Blood</tissue>
    </source>
</reference>
<dbReference type="InterPro" id="IPR050504">
    <property type="entry name" value="IgSF_BTN/MOG"/>
</dbReference>
<dbReference type="PANTHER" id="PTHR24100">
    <property type="entry name" value="BUTYROPHILIN"/>
    <property type="match status" value="1"/>
</dbReference>
<dbReference type="STRING" id="8167.A0A484C6N6"/>
<sequence length="462" mass="51094">MDYRLFLLAALLPSCSGESSVDDPAKMVLAFAGGVVLLPCNFSLPASSDVPTVEWSKQGLHPDIVFLYRGGYEINEEKHPAFWYRTSLIAKEQKNGNFSLRIANVRLSDAGMYRCKRLGRDAPHDVTAVELVVVAVSEPKVSVTSAEGGGVTLQCEAKCWLPEPQINFLDERGKYIRAEEPKRDEGAHECFTVTRRVTLQDAAANRVTCRVHQPETNQTRETEIIIPVGGGRSCFLPAAIAVGVTILLLSAPLCVLAVCLWKRCGKSEGQKFPVKRKSSDQSTSSDISENQSLLRCVVVEKDCCVNEKLTIEDLQTKLREKEETICQLESEIKSPSPVVWQHDQPMLLHSPADFANSSPQESVHVPQKRTPKPGFMRQSSNPSPDPPVYRSRRRNSSPALLNFLTSSSAVSASKMKLSSIGRSKSETRDKPLPFAKPQRRHSSVLPPSNNRFTLLADLTEEP</sequence>
<evidence type="ECO:0000256" key="13">
    <source>
        <dbReference type="SAM" id="SignalP"/>
    </source>
</evidence>
<dbReference type="GO" id="GO:0050852">
    <property type="term" value="P:T cell receptor signaling pathway"/>
    <property type="evidence" value="ECO:0007669"/>
    <property type="project" value="TreeGrafter"/>
</dbReference>
<evidence type="ECO:0000256" key="8">
    <source>
        <dbReference type="ARBA" id="ARBA00023319"/>
    </source>
</evidence>
<keyword evidence="16" id="KW-1185">Reference proteome</keyword>
<gene>
    <name evidence="15" type="ORF">EPR50_G00193930</name>
</gene>
<feature type="chain" id="PRO_5019747906" description="Ig-like domain-containing protein" evidence="13">
    <location>
        <begin position="18"/>
        <end position="462"/>
    </location>
</feature>
<feature type="transmembrane region" description="Helical" evidence="12">
    <location>
        <begin position="235"/>
        <end position="261"/>
    </location>
</feature>
<dbReference type="PROSITE" id="PS50835">
    <property type="entry name" value="IG_LIKE"/>
    <property type="match status" value="1"/>
</dbReference>
<feature type="region of interest" description="Disordered" evidence="11">
    <location>
        <begin position="349"/>
        <end position="393"/>
    </location>
</feature>
<evidence type="ECO:0000256" key="9">
    <source>
        <dbReference type="ARBA" id="ARBA00038221"/>
    </source>
</evidence>
<dbReference type="GO" id="GO:0009897">
    <property type="term" value="C:external side of plasma membrane"/>
    <property type="evidence" value="ECO:0007669"/>
    <property type="project" value="TreeGrafter"/>
</dbReference>
<feature type="signal peptide" evidence="13">
    <location>
        <begin position="1"/>
        <end position="17"/>
    </location>
</feature>
<keyword evidence="3 13" id="KW-0732">Signal</keyword>
<evidence type="ECO:0000256" key="5">
    <source>
        <dbReference type="ARBA" id="ARBA00023136"/>
    </source>
</evidence>
<dbReference type="GO" id="GO:0005102">
    <property type="term" value="F:signaling receptor binding"/>
    <property type="evidence" value="ECO:0007669"/>
    <property type="project" value="TreeGrafter"/>
</dbReference>
<comment type="caution">
    <text evidence="15">The sequence shown here is derived from an EMBL/GenBank/DDBJ whole genome shotgun (WGS) entry which is preliminary data.</text>
</comment>
<dbReference type="FunFam" id="2.60.40.10:FF:000088">
    <property type="entry name" value="Butyrophilin subfamily 1 member A1"/>
    <property type="match status" value="1"/>
</dbReference>
<feature type="coiled-coil region" evidence="10">
    <location>
        <begin position="304"/>
        <end position="331"/>
    </location>
</feature>
<dbReference type="InterPro" id="IPR007110">
    <property type="entry name" value="Ig-like_dom"/>
</dbReference>
<evidence type="ECO:0000256" key="3">
    <source>
        <dbReference type="ARBA" id="ARBA00022729"/>
    </source>
</evidence>